<keyword evidence="3" id="KW-0472">Membrane</keyword>
<dbReference type="InterPro" id="IPR036881">
    <property type="entry name" value="Glyco_hydro_3_C_sf"/>
</dbReference>
<comment type="similarity">
    <text evidence="1">Belongs to the glycosyl hydrolase 3 family.</text>
</comment>
<accession>A0A1T4Y4T5</accession>
<organism evidence="6 7">
    <name type="scientific">Gemmiger formicilis</name>
    <dbReference type="NCBI Taxonomy" id="745368"/>
    <lineage>
        <taxon>Bacteria</taxon>
        <taxon>Bacillati</taxon>
        <taxon>Bacillota</taxon>
        <taxon>Clostridia</taxon>
        <taxon>Eubacteriales</taxon>
        <taxon>Gemmiger</taxon>
    </lineage>
</organism>
<dbReference type="Gene3D" id="2.60.40.10">
    <property type="entry name" value="Immunoglobulins"/>
    <property type="match status" value="1"/>
</dbReference>
<dbReference type="GO" id="GO:0005975">
    <property type="term" value="P:carbohydrate metabolic process"/>
    <property type="evidence" value="ECO:0007669"/>
    <property type="project" value="InterPro"/>
</dbReference>
<reference evidence="6 7" key="1">
    <citation type="submission" date="2017-02" db="EMBL/GenBank/DDBJ databases">
        <authorList>
            <person name="Peterson S.W."/>
        </authorList>
    </citation>
    <scope>NUCLEOTIDE SEQUENCE [LARGE SCALE GENOMIC DNA]</scope>
    <source>
        <strain evidence="6 7">ATCC 27749</strain>
    </source>
</reference>
<dbReference type="Pfam" id="PF14310">
    <property type="entry name" value="Fn3-like"/>
    <property type="match status" value="1"/>
</dbReference>
<evidence type="ECO:0000256" key="4">
    <source>
        <dbReference type="SAM" id="SignalP"/>
    </source>
</evidence>
<keyword evidence="2" id="KW-0378">Hydrolase</keyword>
<keyword evidence="4" id="KW-0732">Signal</keyword>
<dbReference type="InterPro" id="IPR013783">
    <property type="entry name" value="Ig-like_fold"/>
</dbReference>
<dbReference type="PANTHER" id="PTHR42715">
    <property type="entry name" value="BETA-GLUCOSIDASE"/>
    <property type="match status" value="1"/>
</dbReference>
<dbReference type="SUPFAM" id="SSF52279">
    <property type="entry name" value="Beta-D-glucan exohydrolase, C-terminal domain"/>
    <property type="match status" value="1"/>
</dbReference>
<dbReference type="InterPro" id="IPR026891">
    <property type="entry name" value="Fn3-like"/>
</dbReference>
<evidence type="ECO:0000313" key="7">
    <source>
        <dbReference type="Proteomes" id="UP000190286"/>
    </source>
</evidence>
<dbReference type="InterPro" id="IPR002772">
    <property type="entry name" value="Glyco_hydro_3_C"/>
</dbReference>
<evidence type="ECO:0000256" key="1">
    <source>
        <dbReference type="ARBA" id="ARBA00005336"/>
    </source>
</evidence>
<dbReference type="STRING" id="745368.SAMN02745178_02734"/>
<feature type="signal peptide" evidence="4">
    <location>
        <begin position="1"/>
        <end position="23"/>
    </location>
</feature>
<dbReference type="SMART" id="SM01217">
    <property type="entry name" value="Fn3_like"/>
    <property type="match status" value="1"/>
</dbReference>
<dbReference type="RefSeq" id="WP_078785529.1">
    <property type="nucleotide sequence ID" value="NZ_FUYF01000034.1"/>
</dbReference>
<feature type="domain" description="Fibronectin type III-like" evidence="5">
    <location>
        <begin position="443"/>
        <end position="521"/>
    </location>
</feature>
<gene>
    <name evidence="6" type="ORF">SAMN02745178_02734</name>
</gene>
<dbReference type="SUPFAM" id="SSF51445">
    <property type="entry name" value="(Trans)glycosidases"/>
    <property type="match status" value="1"/>
</dbReference>
<sequence>MKQKIARKILTVTSMLLSGVMVTATVICNENATAISSVLNVKTFDVVETGDTNQDSEYYKSNFDNLTDLINAGHSKATEVLEEGAVLLKNENGALPLSKGSKVSLLGVTAYDPVYGGTGSGNISTSEATDFCKSLQDAGLEINPVLTKQYTSEDWAQYKRRNAGSYSTSRLLINEAPWSVVDAAAGDSLAQYGDAAIFVVGRVGGEGYDLLGITEDGIDNHDGLGKDYLGLNANEWSVLQGLKEKKAAGEISRIIVLINYSSMIEGDFLNDPDIDAALWVGALGVGNEATGKLLTGEVSPSGRLPDTMWVDNAKNPVNANFGSWVYENAGEYGISTEKPKTETDPEKNGGYSTSDITLSSYVVYQEGMYMGYRYTETRYEDYVLGTANVGEYNYDEVVARPFGYGLSYADFDLSDVKVEKSDDRNYVVTATVTNVSDTYSGKYSVPVYVSKPYGQYAQQNGVQVPSVELVGFEKTDTLAPGQSQNVTITLDEKYFTSYDAYNAKGYVLMDGDYYVAVGGSAHDAVNNVLAAKAQNGVSVDTSKMTGNPGDATKVAKFGLSFNKDKYAYSDAVSMIDGSSNQLVTNLFDFADINLYEGRGDNHTEYYSRDNWNAVSLDMANGHQTLLMTEQMAKEIFAQVPEGSGEYNNTAGVPAQFKQPIPKDDGTYPTYGEDAGLMLIDMRYDEDGNEISYFDPVWDTFMDQLTWDDTVKLVSNGWHMTEAVESVAKPETSDENGPNGFGGWAFRNGYLSNQGIAYRIEKEAGHIKNDGTFTDDVDSNALRKMTGFPANGILAATFNKQLAKEVGNMIGEDGLWAGCSGLYGIGLNLHRSPYTGRSCEYFSECGTLTGMIGAAECAGIEEKGVHVYNKHCALNDQENNRHGVGVWAPEQAIRELYLRAFEIPIEEGGAFNTMASFSRFGVQSAAACPALATDFLRGECGMKGFVITDAYQDMDGSQNIDPYYEQVYGTLVGGSDLPDGSTPATQGHFDKFKTGYSAMAWAMRQSAKRICYQTVWSSAMNGISSNTRVVSLTPWWQKALYTADIVLSLLFAASLIWTLYALIQEERKTVKKAQR</sequence>
<dbReference type="InterPro" id="IPR050288">
    <property type="entry name" value="Cellulose_deg_GH3"/>
</dbReference>
<keyword evidence="7" id="KW-1185">Reference proteome</keyword>
<dbReference type="InterPro" id="IPR001764">
    <property type="entry name" value="Glyco_hydro_3_N"/>
</dbReference>
<dbReference type="OrthoDB" id="98455at2"/>
<evidence type="ECO:0000256" key="2">
    <source>
        <dbReference type="ARBA" id="ARBA00022801"/>
    </source>
</evidence>
<dbReference type="Pfam" id="PF01915">
    <property type="entry name" value="Glyco_hydro_3_C"/>
    <property type="match status" value="1"/>
</dbReference>
<feature type="chain" id="PRO_5039229448" evidence="4">
    <location>
        <begin position="24"/>
        <end position="1074"/>
    </location>
</feature>
<proteinExistence type="inferred from homology"/>
<name>A0A1T4Y4T5_9FIRM</name>
<dbReference type="AlphaFoldDB" id="A0A1T4Y4T5"/>
<dbReference type="InterPro" id="IPR017853">
    <property type="entry name" value="GH"/>
</dbReference>
<dbReference type="EMBL" id="FUYF01000034">
    <property type="protein sequence ID" value="SKA96653.1"/>
    <property type="molecule type" value="Genomic_DNA"/>
</dbReference>
<dbReference type="Proteomes" id="UP000190286">
    <property type="component" value="Unassembled WGS sequence"/>
</dbReference>
<dbReference type="GeneID" id="93339157"/>
<keyword evidence="3" id="KW-0812">Transmembrane</keyword>
<keyword evidence="3" id="KW-1133">Transmembrane helix</keyword>
<dbReference type="Gene3D" id="3.40.50.1700">
    <property type="entry name" value="Glycoside hydrolase family 3 C-terminal domain"/>
    <property type="match status" value="1"/>
</dbReference>
<dbReference type="Pfam" id="PF00933">
    <property type="entry name" value="Glyco_hydro_3"/>
    <property type="match status" value="1"/>
</dbReference>
<protein>
    <submittedName>
        <fullName evidence="6">Beta-glucosidase</fullName>
    </submittedName>
</protein>
<evidence type="ECO:0000256" key="3">
    <source>
        <dbReference type="SAM" id="Phobius"/>
    </source>
</evidence>
<feature type="transmembrane region" description="Helical" evidence="3">
    <location>
        <begin position="1038"/>
        <end position="1062"/>
    </location>
</feature>
<evidence type="ECO:0000313" key="6">
    <source>
        <dbReference type="EMBL" id="SKA96653.1"/>
    </source>
</evidence>
<evidence type="ECO:0000259" key="5">
    <source>
        <dbReference type="SMART" id="SM01217"/>
    </source>
</evidence>
<dbReference type="InterPro" id="IPR036962">
    <property type="entry name" value="Glyco_hydro_3_N_sf"/>
</dbReference>
<dbReference type="PRINTS" id="PR00133">
    <property type="entry name" value="GLHYDRLASE3"/>
</dbReference>
<dbReference type="PANTHER" id="PTHR42715:SF10">
    <property type="entry name" value="BETA-GLUCOSIDASE"/>
    <property type="match status" value="1"/>
</dbReference>
<dbReference type="Gene3D" id="3.20.20.300">
    <property type="entry name" value="Glycoside hydrolase, family 3, N-terminal domain"/>
    <property type="match status" value="1"/>
</dbReference>
<dbReference type="GO" id="GO:0004553">
    <property type="term" value="F:hydrolase activity, hydrolyzing O-glycosyl compounds"/>
    <property type="evidence" value="ECO:0007669"/>
    <property type="project" value="InterPro"/>
</dbReference>